<dbReference type="EMBL" id="CP027850">
    <property type="protein sequence ID" value="AVQ01264.1"/>
    <property type="molecule type" value="Genomic_DNA"/>
</dbReference>
<accession>A0ABM6TF00</accession>
<feature type="region of interest" description="Disordered" evidence="1">
    <location>
        <begin position="40"/>
        <end position="79"/>
    </location>
</feature>
<dbReference type="Proteomes" id="UP000240527">
    <property type="component" value="Chromosome"/>
</dbReference>
<evidence type="ECO:0000256" key="1">
    <source>
        <dbReference type="SAM" id="MobiDB-lite"/>
    </source>
</evidence>
<protein>
    <submittedName>
        <fullName evidence="2">Uncharacterized protein</fullName>
    </submittedName>
</protein>
<organism evidence="2 3">
    <name type="scientific">Caulobacter segnis</name>
    <dbReference type="NCBI Taxonomy" id="88688"/>
    <lineage>
        <taxon>Bacteria</taxon>
        <taxon>Pseudomonadati</taxon>
        <taxon>Pseudomonadota</taxon>
        <taxon>Alphaproteobacteria</taxon>
        <taxon>Caulobacterales</taxon>
        <taxon>Caulobacteraceae</taxon>
        <taxon>Caulobacter</taxon>
    </lineage>
</organism>
<name>A0ABM6TF00_9CAUL</name>
<evidence type="ECO:0000313" key="3">
    <source>
        <dbReference type="Proteomes" id="UP000240527"/>
    </source>
</evidence>
<evidence type="ECO:0000313" key="2">
    <source>
        <dbReference type="EMBL" id="AVQ01264.1"/>
    </source>
</evidence>
<reference evidence="2 3" key="1">
    <citation type="journal article" date="2015" name="Biotechnol. Bioeng.">
        <title>Genome sequence and phenotypic characterization of Caulobacter segnis.</title>
        <authorList>
            <person name="Patel S."/>
            <person name="Fletcher B."/>
            <person name="Scott D.C."/>
            <person name="Ely B."/>
        </authorList>
    </citation>
    <scope>NUCLEOTIDE SEQUENCE [LARGE SCALE GENOMIC DNA]</scope>
    <source>
        <strain evidence="2 3">TK0059</strain>
    </source>
</reference>
<keyword evidence="3" id="KW-1185">Reference proteome</keyword>
<gene>
    <name evidence="2" type="ORF">B7G68_04940</name>
</gene>
<sequence>MWRAFWAASAGRLAKAVDMNIQATIQDQLGDLHRRCSLSAPELTRRDRTESGRVATSASATGAVNGPQSETSARLVRFI</sequence>
<proteinExistence type="predicted"/>
<feature type="compositionally biased region" description="Polar residues" evidence="1">
    <location>
        <begin position="54"/>
        <end position="72"/>
    </location>
</feature>